<feature type="compositionally biased region" description="Pro residues" evidence="1">
    <location>
        <begin position="30"/>
        <end position="39"/>
    </location>
</feature>
<dbReference type="PROSITE" id="PS51257">
    <property type="entry name" value="PROKAR_LIPOPROTEIN"/>
    <property type="match status" value="1"/>
</dbReference>
<keyword evidence="2" id="KW-0732">Signal</keyword>
<organism evidence="3">
    <name type="scientific">Rhodanobacter sp. FW102-FHT14D07</name>
    <dbReference type="NCBI Taxonomy" id="3351462"/>
    <lineage>
        <taxon>Bacteria</taxon>
        <taxon>Pseudomonadati</taxon>
        <taxon>Pseudomonadota</taxon>
        <taxon>Gammaproteobacteria</taxon>
        <taxon>Lysobacterales</taxon>
        <taxon>Rhodanobacteraceae</taxon>
        <taxon>Rhodanobacter</taxon>
    </lineage>
</organism>
<accession>A0AB74UTB5</accession>
<evidence type="ECO:0000256" key="2">
    <source>
        <dbReference type="SAM" id="SignalP"/>
    </source>
</evidence>
<dbReference type="RefSeq" id="WP_395116301.1">
    <property type="nucleotide sequence ID" value="NZ_CP170721.1"/>
</dbReference>
<feature type="signal peptide" evidence="2">
    <location>
        <begin position="1"/>
        <end position="21"/>
    </location>
</feature>
<dbReference type="EMBL" id="CP170721">
    <property type="protein sequence ID" value="XIA17565.1"/>
    <property type="molecule type" value="Genomic_DNA"/>
</dbReference>
<dbReference type="AlphaFoldDB" id="A0AB74UTB5"/>
<feature type="region of interest" description="Disordered" evidence="1">
    <location>
        <begin position="24"/>
        <end position="60"/>
    </location>
</feature>
<evidence type="ECO:0000256" key="1">
    <source>
        <dbReference type="SAM" id="MobiDB-lite"/>
    </source>
</evidence>
<proteinExistence type="predicted"/>
<name>A0AB74UTB5_9GAMM</name>
<sequence>MKTTRQPLMLAASLAAALALGACGKSEPASPVPSSPPPSGTAASTSPEPPAFPPPATSTGLANEGAVAAVSFTSLEVGSSVDANHKVVATATSFAPKDTIYASVETTGSGHATLTASWLDPQGRTMHEDSKELDAMGPATTAFMISQPQGFPEGNYGIEISLDGRKVASKDFSVKK</sequence>
<protein>
    <submittedName>
        <fullName evidence="3">Uncharacterized protein</fullName>
    </submittedName>
</protein>
<feature type="compositionally biased region" description="Pro residues" evidence="1">
    <location>
        <begin position="47"/>
        <end position="56"/>
    </location>
</feature>
<gene>
    <name evidence="3" type="ORF">ACFYG5_13465</name>
</gene>
<evidence type="ECO:0000313" key="3">
    <source>
        <dbReference type="EMBL" id="XIA17565.1"/>
    </source>
</evidence>
<reference evidence="3" key="1">
    <citation type="submission" date="2024-10" db="EMBL/GenBank/DDBJ databases">
        <authorList>
            <person name="Lesea H.P."/>
            <person name="Kuehl J.V."/>
            <person name="Chandonia J.-M."/>
        </authorList>
    </citation>
    <scope>NUCLEOTIDE SEQUENCE</scope>
    <source>
        <strain evidence="3">FW102-FHT14D07</strain>
    </source>
</reference>
<feature type="chain" id="PRO_5044504905" evidence="2">
    <location>
        <begin position="22"/>
        <end position="176"/>
    </location>
</feature>